<sequence length="716" mass="80849">MCDISFLKAAIRSLIISHPKQCMLINELERDFLEREGMPIPIVQFGCSDIFQLLCVIPDVVRLCNENGRIVVRPITTPAVQHVDQMVHLSNNKAYKKNFRRKLNVTFKENVRSQYAVRNMNVSEQKNCIPFAQTPQVSLTTNYKQHCSPPKKHTTNYSPPKHYKPSNSPPKNNETRVNYAPHKGCVPIENYSSPKNREPNFSSSVKSSLANNGYALNSKPSNENKNNHSVNDDAAFSLEENIGKDTATMNISKPECVPESCEHVGDSVVASVPNCSVVDWVNMMLNLPSGAMDHTKTIPEIDPLKYFKEKQTQPVRLLNVFNPNRIWLQSVSQDQVIAKLSSELNYYYQHIVPNSWLLEAGKAQVGFYCATWWKDSWRRARIVAPQISGRLKLHFIDLGLVELVDIGEVRLLAEIFSSIPAQAIRASLAYVTPRANAWNRAESELLGKFVDCEQHFLAYIVNFDRRCNALDVVLSHPNRILINKAFVTEVHGIWTGNNYMSQDLVQYRARNRTFNEKYPTFCCIEEGHIPTMGELHNALRRNFDFEELYTRLPYVQRNRIIEQISRATCEQIATAFGIGSVKDRLRNTKSDTIQEKVSTSERVQKLSNFLRAPPKLPWANGRKDTYADQAVVGIIDQLDVIDSDSVLKTCALTVVLIPGRRQSAGADQISGHKITATGGLMSSPIAPAELRLELMSVQKAHSSNAIGESADQYWGM</sequence>
<keyword evidence="8" id="KW-1185">Reference proteome</keyword>
<protein>
    <recommendedName>
        <fullName evidence="6">HTH OST-type domain-containing protein</fullName>
    </recommendedName>
</protein>
<evidence type="ECO:0000256" key="1">
    <source>
        <dbReference type="ARBA" id="ARBA00004496"/>
    </source>
</evidence>
<keyword evidence="4" id="KW-0744">Spermatogenesis</keyword>
<dbReference type="PROSITE" id="PS51644">
    <property type="entry name" value="HTH_OST"/>
    <property type="match status" value="1"/>
</dbReference>
<evidence type="ECO:0000256" key="5">
    <source>
        <dbReference type="SAM" id="MobiDB-lite"/>
    </source>
</evidence>
<dbReference type="VEuPathDB" id="VectorBase:AFAF019272"/>
<dbReference type="Proteomes" id="UP000075886">
    <property type="component" value="Unassembled WGS sequence"/>
</dbReference>
<evidence type="ECO:0000259" key="6">
    <source>
        <dbReference type="PROSITE" id="PS51644"/>
    </source>
</evidence>
<reference evidence="8" key="1">
    <citation type="submission" date="2014-01" db="EMBL/GenBank/DDBJ databases">
        <title>The Genome Sequence of Anopheles farauti FAR1 (V2).</title>
        <authorList>
            <consortium name="The Broad Institute Genomics Platform"/>
            <person name="Neafsey D.E."/>
            <person name="Besansky N."/>
            <person name="Howell P."/>
            <person name="Walton C."/>
            <person name="Young S.K."/>
            <person name="Zeng Q."/>
            <person name="Gargeya S."/>
            <person name="Fitzgerald M."/>
            <person name="Haas B."/>
            <person name="Abouelleil A."/>
            <person name="Allen A.W."/>
            <person name="Alvarado L."/>
            <person name="Arachchi H.M."/>
            <person name="Berlin A.M."/>
            <person name="Chapman S.B."/>
            <person name="Gainer-Dewar J."/>
            <person name="Goldberg J."/>
            <person name="Griggs A."/>
            <person name="Gujja S."/>
            <person name="Hansen M."/>
            <person name="Howarth C."/>
            <person name="Imamovic A."/>
            <person name="Ireland A."/>
            <person name="Larimer J."/>
            <person name="McCowan C."/>
            <person name="Murphy C."/>
            <person name="Pearson M."/>
            <person name="Poon T.W."/>
            <person name="Priest M."/>
            <person name="Roberts A."/>
            <person name="Saif S."/>
            <person name="Shea T."/>
            <person name="Sisk P."/>
            <person name="Sykes S."/>
            <person name="Wortman J."/>
            <person name="Nusbaum C."/>
            <person name="Birren B."/>
        </authorList>
    </citation>
    <scope>NUCLEOTIDE SEQUENCE [LARGE SCALE GENOMIC DNA]</scope>
    <source>
        <strain evidence="8">FAR1</strain>
    </source>
</reference>
<reference evidence="7" key="2">
    <citation type="submission" date="2020-05" db="UniProtKB">
        <authorList>
            <consortium name="EnsemblMetazoa"/>
        </authorList>
    </citation>
    <scope>IDENTIFICATION</scope>
    <source>
        <strain evidence="7">FAR1</strain>
    </source>
</reference>
<dbReference type="InterPro" id="IPR025605">
    <property type="entry name" value="OST-HTH/LOTUS_dom"/>
</dbReference>
<dbReference type="PANTHER" id="PTHR22948:SF76">
    <property type="entry name" value="FI20010P1-RELATED"/>
    <property type="match status" value="1"/>
</dbReference>
<feature type="region of interest" description="Disordered" evidence="5">
    <location>
        <begin position="142"/>
        <end position="207"/>
    </location>
</feature>
<dbReference type="Pfam" id="PF00567">
    <property type="entry name" value="TUDOR"/>
    <property type="match status" value="1"/>
</dbReference>
<dbReference type="EnsemblMetazoa" id="AFAF019272-RA">
    <property type="protein sequence ID" value="AFAF019272-PA"/>
    <property type="gene ID" value="AFAF019272"/>
</dbReference>
<keyword evidence="2" id="KW-0963">Cytoplasm</keyword>
<feature type="domain" description="HTH OST-type" evidence="6">
    <location>
        <begin position="3"/>
        <end position="76"/>
    </location>
</feature>
<dbReference type="SUPFAM" id="SSF63748">
    <property type="entry name" value="Tudor/PWWP/MBT"/>
    <property type="match status" value="1"/>
</dbReference>
<dbReference type="Gene3D" id="2.40.50.90">
    <property type="match status" value="1"/>
</dbReference>
<dbReference type="GO" id="GO:0007283">
    <property type="term" value="P:spermatogenesis"/>
    <property type="evidence" value="ECO:0007669"/>
    <property type="project" value="UniProtKB-KW"/>
</dbReference>
<dbReference type="Gene3D" id="3.30.420.610">
    <property type="entry name" value="LOTUS domain-like"/>
    <property type="match status" value="1"/>
</dbReference>
<dbReference type="PANTHER" id="PTHR22948">
    <property type="entry name" value="TUDOR DOMAIN CONTAINING PROTEIN"/>
    <property type="match status" value="1"/>
</dbReference>
<evidence type="ECO:0000313" key="8">
    <source>
        <dbReference type="Proteomes" id="UP000075886"/>
    </source>
</evidence>
<comment type="subcellular location">
    <subcellularLocation>
        <location evidence="1">Cytoplasm</location>
    </subcellularLocation>
</comment>
<evidence type="ECO:0000256" key="4">
    <source>
        <dbReference type="ARBA" id="ARBA00022871"/>
    </source>
</evidence>
<dbReference type="EMBL" id="AXCN02000699">
    <property type="status" value="NOT_ANNOTATED_CDS"/>
    <property type="molecule type" value="Genomic_DNA"/>
</dbReference>
<evidence type="ECO:0000256" key="3">
    <source>
        <dbReference type="ARBA" id="ARBA00022737"/>
    </source>
</evidence>
<dbReference type="InterPro" id="IPR035437">
    <property type="entry name" value="SNase_OB-fold_sf"/>
</dbReference>
<feature type="compositionally biased region" description="Polar residues" evidence="5">
    <location>
        <begin position="165"/>
        <end position="176"/>
    </location>
</feature>
<dbReference type="Gene3D" id="2.30.30.140">
    <property type="match status" value="1"/>
</dbReference>
<dbReference type="CDD" id="cd09972">
    <property type="entry name" value="LOTUS_TDRD_OSKAR"/>
    <property type="match status" value="1"/>
</dbReference>
<keyword evidence="4" id="KW-0221">Differentiation</keyword>
<dbReference type="AlphaFoldDB" id="A0A182QY82"/>
<accession>A0A182QY82</accession>
<dbReference type="InterPro" id="IPR041966">
    <property type="entry name" value="LOTUS-like"/>
</dbReference>
<dbReference type="InterPro" id="IPR050621">
    <property type="entry name" value="Tudor_domain_containing"/>
</dbReference>
<dbReference type="STRING" id="69004.A0A182QY82"/>
<organism evidence="7 8">
    <name type="scientific">Anopheles farauti</name>
    <dbReference type="NCBI Taxonomy" id="69004"/>
    <lineage>
        <taxon>Eukaryota</taxon>
        <taxon>Metazoa</taxon>
        <taxon>Ecdysozoa</taxon>
        <taxon>Arthropoda</taxon>
        <taxon>Hexapoda</taxon>
        <taxon>Insecta</taxon>
        <taxon>Pterygota</taxon>
        <taxon>Neoptera</taxon>
        <taxon>Endopterygota</taxon>
        <taxon>Diptera</taxon>
        <taxon>Nematocera</taxon>
        <taxon>Culicoidea</taxon>
        <taxon>Culicidae</taxon>
        <taxon>Anophelinae</taxon>
        <taxon>Anopheles</taxon>
    </lineage>
</organism>
<evidence type="ECO:0000313" key="7">
    <source>
        <dbReference type="EnsemblMetazoa" id="AFAF019272-PA"/>
    </source>
</evidence>
<dbReference type="Pfam" id="PF12872">
    <property type="entry name" value="OST-HTH"/>
    <property type="match status" value="1"/>
</dbReference>
<dbReference type="InterPro" id="IPR002999">
    <property type="entry name" value="Tudor"/>
</dbReference>
<dbReference type="GO" id="GO:0030154">
    <property type="term" value="P:cell differentiation"/>
    <property type="evidence" value="ECO:0007669"/>
    <property type="project" value="UniProtKB-ARBA"/>
</dbReference>
<dbReference type="GO" id="GO:0005737">
    <property type="term" value="C:cytoplasm"/>
    <property type="evidence" value="ECO:0007669"/>
    <property type="project" value="UniProtKB-SubCell"/>
</dbReference>
<proteinExistence type="predicted"/>
<evidence type="ECO:0000256" key="2">
    <source>
        <dbReference type="ARBA" id="ARBA00022490"/>
    </source>
</evidence>
<keyword evidence="3" id="KW-0677">Repeat</keyword>
<name>A0A182QY82_9DIPT</name>
<feature type="compositionally biased region" description="Polar residues" evidence="5">
    <location>
        <begin position="190"/>
        <end position="207"/>
    </location>
</feature>